<dbReference type="CDD" id="cd01948">
    <property type="entry name" value="EAL"/>
    <property type="match status" value="1"/>
</dbReference>
<dbReference type="GO" id="GO:0003824">
    <property type="term" value="F:catalytic activity"/>
    <property type="evidence" value="ECO:0007669"/>
    <property type="project" value="UniProtKB-ARBA"/>
</dbReference>
<evidence type="ECO:0000259" key="6">
    <source>
        <dbReference type="PROSITE" id="PS50887"/>
    </source>
</evidence>
<dbReference type="SUPFAM" id="SSF141868">
    <property type="entry name" value="EAL domain-like"/>
    <property type="match status" value="1"/>
</dbReference>
<feature type="domain" description="PAC" evidence="4">
    <location>
        <begin position="104"/>
        <end position="156"/>
    </location>
</feature>
<dbReference type="InterPro" id="IPR000160">
    <property type="entry name" value="GGDEF_dom"/>
</dbReference>
<feature type="domain" description="PAS" evidence="3">
    <location>
        <begin position="29"/>
        <end position="77"/>
    </location>
</feature>
<dbReference type="PROSITE" id="PS50112">
    <property type="entry name" value="PAS"/>
    <property type="match status" value="1"/>
</dbReference>
<feature type="domain" description="GGDEF" evidence="6">
    <location>
        <begin position="188"/>
        <end position="316"/>
    </location>
</feature>
<dbReference type="AlphaFoldDB" id="A0A2N7UBD1"/>
<dbReference type="InterPro" id="IPR029787">
    <property type="entry name" value="Nucleotide_cyclase"/>
</dbReference>
<proteinExistence type="predicted"/>
<evidence type="ECO:0000256" key="1">
    <source>
        <dbReference type="ARBA" id="ARBA00001946"/>
    </source>
</evidence>
<evidence type="ECO:0000313" key="7">
    <source>
        <dbReference type="EMBL" id="PMR77701.1"/>
    </source>
</evidence>
<dbReference type="InterPro" id="IPR012226">
    <property type="entry name" value="Diguanyl_cyclase/Pdiesterase"/>
</dbReference>
<dbReference type="EMBL" id="PNRF01000005">
    <property type="protein sequence ID" value="PMR77701.1"/>
    <property type="molecule type" value="Genomic_DNA"/>
</dbReference>
<sequence>MKQVPGEPREDSSTRPASEQKACPLYRRQQEELRLMAAAFETGQATLITDTDTRIIRVNQAFTRITGYRLEDVLGQTPHLFKSGRHGPGFYAMLWNRLMAKGHWQGEIWNRNKHGQVYPIWQSITVVKGDDDQVLHYVAVFHDITERKRIERALAREASSDHLTGVANRRSFDRALVKAVKSAQAEERELVLVLFDIDHFKRVNDIHGHDVGDEILLLLARCVQDRLRKTDLLARWGGEEFTLLLSDTPLSGALQLAERLRRDVARAIFPGPTVTISIGLTRFQPGDSARDLLTRADRALYRAKQNGRNRVEVMTPDASELPPFLERRAFGTSAKGIIKLPATSSAGRRPAKDSHQGSAGATVLDSEHAVLPSHSRLSRVLDNALAIAIERRGSLTLCALDIDHFKAINDTLGNEQADRLLVLLAERLGHYLQNDDMVMRTGGDEFVLLMQRMADDTALQALLEVISRPFTLGDRQVRVTASMGVSCFPNDQAEGDSLLRHAQQAMYRAKQNGRNILSRFDPRHDRQVQQFMVERRRFERAIDQDELRLHYQPQVDMATGQVVGVEALVRWQRPGEGLLAPHTFLPLIEGSRLEEALGEWVLRTALTQLDRWQELGITLPASVNISPSHLLTRDFVTRLSALLAEHPNVSPSRLKIEVVETAAMHDIQAALEVITRCQDMGVQMAIDDFGTGFSSLTYLRQLPVDLIKVDKSFVRDMLADPSDLAIVESVIYMSRRFGRSLLAEGVETLEHASELLARGCHLAQGYGIARPMPPESLEEWLAQWPNRADWQALAGEVGRSGHA</sequence>
<dbReference type="SMART" id="SM00052">
    <property type="entry name" value="EAL"/>
    <property type="match status" value="1"/>
</dbReference>
<dbReference type="PIRSF" id="PIRSF005925">
    <property type="entry name" value="Dos"/>
    <property type="match status" value="1"/>
</dbReference>
<evidence type="ECO:0000259" key="5">
    <source>
        <dbReference type="PROSITE" id="PS50883"/>
    </source>
</evidence>
<dbReference type="SUPFAM" id="SSF55073">
    <property type="entry name" value="Nucleotide cyclase"/>
    <property type="match status" value="2"/>
</dbReference>
<dbReference type="Gene3D" id="3.30.450.20">
    <property type="entry name" value="PAS domain"/>
    <property type="match status" value="1"/>
</dbReference>
<reference evidence="7 8" key="1">
    <citation type="submission" date="2018-01" db="EMBL/GenBank/DDBJ databases">
        <title>Halomonas endophytica sp. nov., isolated from storage liquid in the stems of Populus euphratica.</title>
        <authorList>
            <person name="Chen C."/>
        </authorList>
    </citation>
    <scope>NUCLEOTIDE SEQUENCE [LARGE SCALE GENOMIC DNA]</scope>
    <source>
        <strain evidence="7 8">MC28</strain>
    </source>
</reference>
<keyword evidence="8" id="KW-1185">Reference proteome</keyword>
<dbReference type="PROSITE" id="PS50887">
    <property type="entry name" value="GGDEF"/>
    <property type="match status" value="2"/>
</dbReference>
<dbReference type="CDD" id="cd00130">
    <property type="entry name" value="PAS"/>
    <property type="match status" value="1"/>
</dbReference>
<dbReference type="InterPro" id="IPR043128">
    <property type="entry name" value="Rev_trsase/Diguanyl_cyclase"/>
</dbReference>
<dbReference type="InterPro" id="IPR001610">
    <property type="entry name" value="PAC"/>
</dbReference>
<dbReference type="PROSITE" id="PS50113">
    <property type="entry name" value="PAC"/>
    <property type="match status" value="1"/>
</dbReference>
<gene>
    <name evidence="7" type="ORF">C1H69_01600</name>
</gene>
<feature type="domain" description="GGDEF" evidence="6">
    <location>
        <begin position="393"/>
        <end position="522"/>
    </location>
</feature>
<dbReference type="RefSeq" id="WP_102651673.1">
    <property type="nucleotide sequence ID" value="NZ_PNRF01000005.1"/>
</dbReference>
<dbReference type="InterPro" id="IPR001633">
    <property type="entry name" value="EAL_dom"/>
</dbReference>
<dbReference type="InterPro" id="IPR000014">
    <property type="entry name" value="PAS"/>
</dbReference>
<dbReference type="OrthoDB" id="9176779at2"/>
<comment type="cofactor">
    <cofactor evidence="1">
        <name>Mg(2+)</name>
        <dbReference type="ChEBI" id="CHEBI:18420"/>
    </cofactor>
</comment>
<name>A0A2N7UBD1_9GAMM</name>
<dbReference type="SMART" id="SM00267">
    <property type="entry name" value="GGDEF"/>
    <property type="match status" value="2"/>
</dbReference>
<dbReference type="InterPro" id="IPR035965">
    <property type="entry name" value="PAS-like_dom_sf"/>
</dbReference>
<dbReference type="SUPFAM" id="SSF55785">
    <property type="entry name" value="PYP-like sensor domain (PAS domain)"/>
    <property type="match status" value="1"/>
</dbReference>
<evidence type="ECO:0000259" key="3">
    <source>
        <dbReference type="PROSITE" id="PS50112"/>
    </source>
</evidence>
<dbReference type="InterPro" id="IPR035919">
    <property type="entry name" value="EAL_sf"/>
</dbReference>
<dbReference type="PANTHER" id="PTHR44757:SF2">
    <property type="entry name" value="BIOFILM ARCHITECTURE MAINTENANCE PROTEIN MBAA"/>
    <property type="match status" value="1"/>
</dbReference>
<dbReference type="Pfam" id="PF00990">
    <property type="entry name" value="GGDEF"/>
    <property type="match status" value="2"/>
</dbReference>
<dbReference type="Pfam" id="PF00563">
    <property type="entry name" value="EAL"/>
    <property type="match status" value="1"/>
</dbReference>
<evidence type="ECO:0008006" key="9">
    <source>
        <dbReference type="Google" id="ProtNLM"/>
    </source>
</evidence>
<dbReference type="SMART" id="SM00086">
    <property type="entry name" value="PAC"/>
    <property type="match status" value="1"/>
</dbReference>
<comment type="caution">
    <text evidence="7">The sequence shown here is derived from an EMBL/GenBank/DDBJ whole genome shotgun (WGS) entry which is preliminary data.</text>
</comment>
<protein>
    <recommendedName>
        <fullName evidence="9">GGDEF domain-containing protein</fullName>
    </recommendedName>
</protein>
<dbReference type="Pfam" id="PF13426">
    <property type="entry name" value="PAS_9"/>
    <property type="match status" value="1"/>
</dbReference>
<dbReference type="FunFam" id="3.30.70.270:FF:000001">
    <property type="entry name" value="Diguanylate cyclase domain protein"/>
    <property type="match status" value="1"/>
</dbReference>
<evidence type="ECO:0000313" key="8">
    <source>
        <dbReference type="Proteomes" id="UP000235803"/>
    </source>
</evidence>
<dbReference type="PROSITE" id="PS50883">
    <property type="entry name" value="EAL"/>
    <property type="match status" value="1"/>
</dbReference>
<dbReference type="Gene3D" id="3.20.20.450">
    <property type="entry name" value="EAL domain"/>
    <property type="match status" value="1"/>
</dbReference>
<feature type="domain" description="EAL" evidence="5">
    <location>
        <begin position="531"/>
        <end position="785"/>
    </location>
</feature>
<dbReference type="NCBIfam" id="TIGR00254">
    <property type="entry name" value="GGDEF"/>
    <property type="match status" value="2"/>
</dbReference>
<organism evidence="7 8">
    <name type="scientific">Billgrantia endophytica</name>
    <dbReference type="NCBI Taxonomy" id="2033802"/>
    <lineage>
        <taxon>Bacteria</taxon>
        <taxon>Pseudomonadati</taxon>
        <taxon>Pseudomonadota</taxon>
        <taxon>Gammaproteobacteria</taxon>
        <taxon>Oceanospirillales</taxon>
        <taxon>Halomonadaceae</taxon>
        <taxon>Billgrantia</taxon>
    </lineage>
</organism>
<dbReference type="SMART" id="SM00091">
    <property type="entry name" value="PAS"/>
    <property type="match status" value="1"/>
</dbReference>
<dbReference type="InterPro" id="IPR052155">
    <property type="entry name" value="Biofilm_reg_signaling"/>
</dbReference>
<dbReference type="CDD" id="cd01949">
    <property type="entry name" value="GGDEF"/>
    <property type="match status" value="2"/>
</dbReference>
<dbReference type="Proteomes" id="UP000235803">
    <property type="component" value="Unassembled WGS sequence"/>
</dbReference>
<dbReference type="PANTHER" id="PTHR44757">
    <property type="entry name" value="DIGUANYLATE CYCLASE DGCP"/>
    <property type="match status" value="1"/>
</dbReference>
<dbReference type="InterPro" id="IPR000700">
    <property type="entry name" value="PAS-assoc_C"/>
</dbReference>
<dbReference type="NCBIfam" id="TIGR00229">
    <property type="entry name" value="sensory_box"/>
    <property type="match status" value="1"/>
</dbReference>
<evidence type="ECO:0000259" key="4">
    <source>
        <dbReference type="PROSITE" id="PS50113"/>
    </source>
</evidence>
<dbReference type="Gene3D" id="3.30.70.270">
    <property type="match status" value="2"/>
</dbReference>
<accession>A0A2N7UBD1</accession>
<feature type="region of interest" description="Disordered" evidence="2">
    <location>
        <begin position="1"/>
        <end position="23"/>
    </location>
</feature>
<evidence type="ECO:0000256" key="2">
    <source>
        <dbReference type="SAM" id="MobiDB-lite"/>
    </source>
</evidence>